<dbReference type="InterPro" id="IPR036736">
    <property type="entry name" value="ACP-like_sf"/>
</dbReference>
<keyword evidence="2" id="KW-0597">Phosphoprotein</keyword>
<dbReference type="InterPro" id="IPR013217">
    <property type="entry name" value="Methyltransf_12"/>
</dbReference>
<dbReference type="PROSITE" id="PS50075">
    <property type="entry name" value="CARRIER"/>
    <property type="match status" value="1"/>
</dbReference>
<feature type="region of interest" description="C-terminal hotdog fold" evidence="7">
    <location>
        <begin position="1152"/>
        <end position="1302"/>
    </location>
</feature>
<dbReference type="Gene3D" id="3.30.70.250">
    <property type="entry name" value="Malonyl-CoA ACP transacylase, ACP-binding"/>
    <property type="match status" value="1"/>
</dbReference>
<evidence type="ECO:0000313" key="12">
    <source>
        <dbReference type="Proteomes" id="UP000198287"/>
    </source>
</evidence>
<dbReference type="GO" id="GO:0016491">
    <property type="term" value="F:oxidoreductase activity"/>
    <property type="evidence" value="ECO:0007669"/>
    <property type="project" value="InterPro"/>
</dbReference>
<dbReference type="SUPFAM" id="SSF47336">
    <property type="entry name" value="ACP-like"/>
    <property type="match status" value="1"/>
</dbReference>
<feature type="domain" description="Ketosynthase family 3 (KS3)" evidence="9">
    <location>
        <begin position="111"/>
        <end position="526"/>
    </location>
</feature>
<keyword evidence="5" id="KW-0511">Multifunctional enzyme</keyword>
<feature type="active site" description="Proton donor; for dehydratase activity" evidence="7">
    <location>
        <position position="1210"/>
    </location>
</feature>
<dbReference type="InterPro" id="IPR013968">
    <property type="entry name" value="PKS_KR"/>
</dbReference>
<dbReference type="OrthoDB" id="329835at2759"/>
<evidence type="ECO:0000256" key="4">
    <source>
        <dbReference type="ARBA" id="ARBA00022857"/>
    </source>
</evidence>
<dbReference type="InterPro" id="IPR020807">
    <property type="entry name" value="PKS_DH"/>
</dbReference>
<organism evidence="11 12">
    <name type="scientific">Folsomia candida</name>
    <name type="common">Springtail</name>
    <dbReference type="NCBI Taxonomy" id="158441"/>
    <lineage>
        <taxon>Eukaryota</taxon>
        <taxon>Metazoa</taxon>
        <taxon>Ecdysozoa</taxon>
        <taxon>Arthropoda</taxon>
        <taxon>Hexapoda</taxon>
        <taxon>Collembola</taxon>
        <taxon>Entomobryomorpha</taxon>
        <taxon>Isotomoidea</taxon>
        <taxon>Isotomidae</taxon>
        <taxon>Proisotominae</taxon>
        <taxon>Folsomia</taxon>
    </lineage>
</organism>
<dbReference type="InterPro" id="IPR018201">
    <property type="entry name" value="Ketoacyl_synth_AS"/>
</dbReference>
<dbReference type="InterPro" id="IPR009081">
    <property type="entry name" value="PP-bd_ACP"/>
</dbReference>
<dbReference type="InterPro" id="IPR029063">
    <property type="entry name" value="SAM-dependent_MTases_sf"/>
</dbReference>
<dbReference type="CDD" id="cd00833">
    <property type="entry name" value="PKS"/>
    <property type="match status" value="1"/>
</dbReference>
<dbReference type="Pfam" id="PF02801">
    <property type="entry name" value="Ketoacyl-synt_C"/>
    <property type="match status" value="1"/>
</dbReference>
<dbReference type="SUPFAM" id="SSF51735">
    <property type="entry name" value="NAD(P)-binding Rossmann-fold domains"/>
    <property type="match status" value="3"/>
</dbReference>
<dbReference type="InterPro" id="IPR057326">
    <property type="entry name" value="KR_dom"/>
</dbReference>
<dbReference type="PANTHER" id="PTHR43775">
    <property type="entry name" value="FATTY ACID SYNTHASE"/>
    <property type="match status" value="1"/>
</dbReference>
<evidence type="ECO:0000259" key="8">
    <source>
        <dbReference type="PROSITE" id="PS50075"/>
    </source>
</evidence>
<dbReference type="Pfam" id="PF08242">
    <property type="entry name" value="Methyltransf_12"/>
    <property type="match status" value="1"/>
</dbReference>
<dbReference type="Pfam" id="PF21089">
    <property type="entry name" value="PKS_DH_N"/>
    <property type="match status" value="1"/>
</dbReference>
<dbReference type="Pfam" id="PF22621">
    <property type="entry name" value="CurL-like_PKS_C"/>
    <property type="match status" value="1"/>
</dbReference>
<accession>A0A226F009</accession>
<dbReference type="Gene3D" id="3.10.129.110">
    <property type="entry name" value="Polyketide synthase dehydratase"/>
    <property type="match status" value="1"/>
</dbReference>
<dbReference type="Pfam" id="PF08240">
    <property type="entry name" value="ADH_N"/>
    <property type="match status" value="1"/>
</dbReference>
<dbReference type="EMBL" id="LNIX01000001">
    <property type="protein sequence ID" value="OXA62754.1"/>
    <property type="molecule type" value="Genomic_DNA"/>
</dbReference>
<feature type="active site" description="Proton acceptor; for dehydratase activity" evidence="7">
    <location>
        <position position="1048"/>
    </location>
</feature>
<dbReference type="Gene3D" id="3.90.180.10">
    <property type="entry name" value="Medium-chain alcohol dehydrogenases, catalytic domain"/>
    <property type="match status" value="1"/>
</dbReference>
<keyword evidence="1" id="KW-0596">Phosphopantetheine</keyword>
<evidence type="ECO:0000256" key="1">
    <source>
        <dbReference type="ARBA" id="ARBA00022450"/>
    </source>
</evidence>
<dbReference type="Gene3D" id="1.10.1200.10">
    <property type="entry name" value="ACP-like"/>
    <property type="match status" value="1"/>
</dbReference>
<dbReference type="SMART" id="SM00822">
    <property type="entry name" value="PKS_KR"/>
    <property type="match status" value="1"/>
</dbReference>
<dbReference type="PROSITE" id="PS52019">
    <property type="entry name" value="PKS_MFAS_DH"/>
    <property type="match status" value="1"/>
</dbReference>
<protein>
    <submittedName>
        <fullName evidence="11">Erythronolide synthase, modules 3 and 4</fullName>
    </submittedName>
</protein>
<dbReference type="Pfam" id="PF08659">
    <property type="entry name" value="KR"/>
    <property type="match status" value="1"/>
</dbReference>
<gene>
    <name evidence="11" type="ORF">Fcan01_01377</name>
</gene>
<evidence type="ECO:0000256" key="2">
    <source>
        <dbReference type="ARBA" id="ARBA00022553"/>
    </source>
</evidence>
<dbReference type="InterPro" id="IPR049551">
    <property type="entry name" value="PKS_DH_C"/>
</dbReference>
<dbReference type="Proteomes" id="UP000198287">
    <property type="component" value="Unassembled WGS sequence"/>
</dbReference>
<evidence type="ECO:0000313" key="11">
    <source>
        <dbReference type="EMBL" id="OXA62754.1"/>
    </source>
</evidence>
<dbReference type="Gene3D" id="3.40.50.150">
    <property type="entry name" value="Vaccinia Virus protein VP39"/>
    <property type="match status" value="1"/>
</dbReference>
<evidence type="ECO:0000259" key="10">
    <source>
        <dbReference type="PROSITE" id="PS52019"/>
    </source>
</evidence>
<dbReference type="InterPro" id="IPR014030">
    <property type="entry name" value="Ketoacyl_synth_N"/>
</dbReference>
<evidence type="ECO:0000256" key="7">
    <source>
        <dbReference type="PROSITE-ProRule" id="PRU01363"/>
    </source>
</evidence>
<dbReference type="SUPFAM" id="SSF50129">
    <property type="entry name" value="GroES-like"/>
    <property type="match status" value="1"/>
</dbReference>
<dbReference type="InterPro" id="IPR020841">
    <property type="entry name" value="PKS_Beta-ketoAc_synthase_dom"/>
</dbReference>
<dbReference type="InterPro" id="IPR013149">
    <property type="entry name" value="ADH-like_C"/>
</dbReference>
<dbReference type="Gene3D" id="3.40.47.10">
    <property type="match status" value="1"/>
</dbReference>
<dbReference type="InterPro" id="IPR050091">
    <property type="entry name" value="PKS_NRPS_Biosynth_Enz"/>
</dbReference>
<evidence type="ECO:0000259" key="9">
    <source>
        <dbReference type="PROSITE" id="PS52004"/>
    </source>
</evidence>
<dbReference type="InterPro" id="IPR036291">
    <property type="entry name" value="NAD(P)-bd_dom_sf"/>
</dbReference>
<dbReference type="SUPFAM" id="SSF53335">
    <property type="entry name" value="S-adenosyl-L-methionine-dependent methyltransferases"/>
    <property type="match status" value="1"/>
</dbReference>
<dbReference type="Gene3D" id="3.40.50.720">
    <property type="entry name" value="NAD(P)-binding Rossmann-like Domain"/>
    <property type="match status" value="3"/>
</dbReference>
<keyword evidence="12" id="KW-1185">Reference proteome</keyword>
<dbReference type="Pfam" id="PF00698">
    <property type="entry name" value="Acyl_transf_1"/>
    <property type="match status" value="1"/>
</dbReference>
<evidence type="ECO:0000256" key="6">
    <source>
        <dbReference type="ARBA" id="ARBA00023315"/>
    </source>
</evidence>
<dbReference type="InterPro" id="IPR014031">
    <property type="entry name" value="Ketoacyl_synth_C"/>
</dbReference>
<feature type="domain" description="Carrier" evidence="8">
    <location>
        <begin position="2470"/>
        <end position="2546"/>
    </location>
</feature>
<dbReference type="InterPro" id="IPR016039">
    <property type="entry name" value="Thiolase-like"/>
</dbReference>
<dbReference type="PROSITE" id="PS00606">
    <property type="entry name" value="KS3_1"/>
    <property type="match status" value="1"/>
</dbReference>
<dbReference type="SUPFAM" id="SSF53901">
    <property type="entry name" value="Thiolase-like"/>
    <property type="match status" value="1"/>
</dbReference>
<dbReference type="InterPro" id="IPR049552">
    <property type="entry name" value="PKS_DH_N"/>
</dbReference>
<dbReference type="InterPro" id="IPR042104">
    <property type="entry name" value="PKS_dehydratase_sf"/>
</dbReference>
<dbReference type="InterPro" id="IPR049900">
    <property type="entry name" value="PKS_mFAS_DH"/>
</dbReference>
<sequence>MKDKKGSRIWVGISNQPDEIPYLIEQYKKEQSGEDGNFDNAAVIVGSTLSFEECVQLENVFDFVVKLGDQTPEEFNLLLWDHVTLRMGFKKNGIIPHHQTNGHVSTLSDNNEPIAIVGVSCRLPGANDTATFWDNLLHAKNSLGPAQERWRLDQGCSNLTPEHEKTEAGFLSCPVDTFDSEFWGLSPLELSFTDPQARMLLQLSWEALEDAGILPSSLHGTTASIYLGLWRDEYKDLILMSGSTAGGEELRRYLGCSMGNAAARIAHALGTLGPAFATETGCSSSMCSIGQAMAALREGKTNLALAGGANLLLKPFVYPDFQGVLSPSGRCKVFQADGDGFARAEGAIFYVLKRASDAIADGNHIYGFLRGFGSSQEGLSRSVGTPTIEGEARAMTAALKNTGVRATSVDWVEMHGTGTKVGDPIEMASTRSAYSAGSRDSPLILTSVKANIGHTESVSGAAGLLKVILAMENGTIPPQLLTSDLNPKLDLEGVEIPKEPMPWAGKMAGVSSFGITGTNAHLIVERGSLTFAGHDHIDENPCPAYILPLSAKTQKSLEEMKKRHVHALQNLDDSSLGSYCYTASISRTHFQSPYRSAVVASSKDELIDALLSNNTFEIEQPTPPPESLCFLFPGQGCQYTGMGRGLYESCAVFRRHFDIVNSLLTTKYGINLKTLLFEGTEVSLYSQLCIFGVEYSLLKVWAAWGLTPSLVLGHSFGEFAASCAAGALSLPTALELLIAMRTKLFGRVNPGKMLVLKADRDSTDKLITDFLSSVGDSNNNNWLDIAGINSAEQTVVSSEPETICAFATYATSVGVKNTAVSGVSHAFHSRALESIGDQFELEAGTLSYSKRFPQVKYISSVEGRLLESEEKMGAIYWRKHMRQAVEFVNASKAAVEHGGRMFVEVGPHPLLSPLVSKNAPAVSTDKLVCIPSMRKGAPELITLLEAVASLYVNGVDFQWEKVWCSLGNFTKLHKILPIYPFECREAFWFTSEEEESSKKLIKMPNHQFGNVIHPLLGSVIETPLPDAHLFVTTTKGLLQRAGVWLQDHKLGNFVIFPAAGYVEMTFAAVAHVHPSVKVEGLEILNLEIKAALPLELEAEIQTVLQELDSELIVSFFSRKEDGPWKLHAKANIEFCSEDDRKEIIVDLREENDGELVTNLYHDMARLGYNFGKSFQTLDKLMRSKDSSVACELSNYPADNCSYFLHPTIIDALIQALLLTEPLISLKLPTRIASLKLFPLVHNDQALRVETKTGCARLLAGTEEFGWSELASISTLATVSTTLSIFQQAAGLVSKPKLLPLYVEEWSETESILESNLNNNISSNESKLASLVTNNVLPFSLTKDEADSLDMVEAYVCRGVVCALRQLGWNYAVGSTFAEKDLYKTLQIRAAISPQFLHRLLHYAKQAGFLKFLSESQSWQVACDFTECENSDTNLVAYINTLPEEWSFAKFYSAKLPNLLSSLAKESVLPHLFPANALQAPYSATQLYSTFTQSTGLLANLTSVFKTFAHTYKGRQLRILEVGAGTGCATRRLLQILNGSSTSYTFSDISPAFLTMAEACYHGNQWCTVPGVNVDFRVLDLEKDPISQNFVAGSYDVIVALNVLHATIDVEEVCKNMRLLLRPHGNLLVAEQHKPTALVDIVFGHCEGYWRFQDAHRSDHCLLEKEGWERVLDQAGYGQTLCVESKDIGMGVIIATNKGKSVTNWVMIGDDNELGEKLGQVLDQGGVRLRLEDPLPTEIVSMKEQQFIFIVPQHSHDNIDTAAFRPVLASFLRLAQSVKKGKLLIVTFGCAPIKDEEAVISLGGPILGMSRTLMNECPEVNVSWVDLDPMENEESRISEIKAELENGRERERFISYRGGVRYLAKLVPMQASLDLCVPEGHVQLKLPESRSIADVEWMPAPQQQRRSSCMGGNDVKVQILASGLNFKDLLNIMKPTPEFFNASGVGADFCGKIVSLGSSVSTFSLGDSVLGMNPIASPLPNYVTLDASLVAKLPQNYTHTEGATLPTAFLTAYHCLVTVGKLKAGECALIHTASGAVGLAAIQVARGLGARVICTAGSKRKRAYLRSLGLRNVFNSRDLSYADGVMAATSGSGVDLVLNSLTSKGWKEASLGVTKKRGRFIEMSKLNIWTREEVANLRPDITYSVEDLSIADYERGAHLAKVMNEWLADGRLQPIRHTVFRPSEITTALGQLERALHIGKVVIGWEEMLFNDRSSYLITGGSGALGLEVAKWILSSGGKHVILASRRSHRVEEALHKLKTEFGLNVDNVVIREIDVADASQVAQLVDDISLNYAPIRGVFHAAGVLSDGTLPTQTMTKMETVFSGKVDGAWALHSSTQHLLLEHFVLFSSAMWQLGGPGQVNYTAANAALASLAEHRHRLGLPATCVAWGHWGDVGMAAESGRRIFGVEPFSTDRGILTLEHLLRNGNSARNVMAAELSSDVCSGWLKEYVELGEESGNVGKSAEMESSDNDESSIEVKVRNVVQRILRTKVVLEGKRELRAMGMDSLMFIELKNRLQTSVGVVIEIPDTATVDDLIVMVTKAKAST</sequence>
<name>A0A226F009_FOLCA</name>
<keyword evidence="3" id="KW-0808">Transferase</keyword>
<dbReference type="InterPro" id="IPR001227">
    <property type="entry name" value="Ac_transferase_dom_sf"/>
</dbReference>
<dbReference type="CDD" id="cd02440">
    <property type="entry name" value="AdoMet_MTases"/>
    <property type="match status" value="1"/>
</dbReference>
<comment type="caution">
    <text evidence="11">The sequence shown here is derived from an EMBL/GenBank/DDBJ whole genome shotgun (WGS) entry which is preliminary data.</text>
</comment>
<feature type="domain" description="PKS/mFAS DH" evidence="10">
    <location>
        <begin position="1013"/>
        <end position="1302"/>
    </location>
</feature>
<dbReference type="SUPFAM" id="SSF52151">
    <property type="entry name" value="FabD/lysophospholipase-like"/>
    <property type="match status" value="1"/>
</dbReference>
<reference evidence="11 12" key="1">
    <citation type="submission" date="2015-12" db="EMBL/GenBank/DDBJ databases">
        <title>The genome of Folsomia candida.</title>
        <authorList>
            <person name="Faddeeva A."/>
            <person name="Derks M.F."/>
            <person name="Anvar Y."/>
            <person name="Smit S."/>
            <person name="Van Straalen N."/>
            <person name="Roelofs D."/>
        </authorList>
    </citation>
    <scope>NUCLEOTIDE SEQUENCE [LARGE SCALE GENOMIC DNA]</scope>
    <source>
        <strain evidence="11 12">VU population</strain>
        <tissue evidence="11">Whole body</tissue>
    </source>
</reference>
<dbReference type="Pfam" id="PF14765">
    <property type="entry name" value="PS-DH"/>
    <property type="match status" value="1"/>
</dbReference>
<dbReference type="InterPro" id="IPR011032">
    <property type="entry name" value="GroES-like_sf"/>
</dbReference>
<dbReference type="GO" id="GO:0006633">
    <property type="term" value="P:fatty acid biosynthetic process"/>
    <property type="evidence" value="ECO:0007669"/>
    <property type="project" value="InterPro"/>
</dbReference>
<dbReference type="InterPro" id="IPR020843">
    <property type="entry name" value="ER"/>
</dbReference>
<dbReference type="GO" id="GO:0004312">
    <property type="term" value="F:fatty acid synthase activity"/>
    <property type="evidence" value="ECO:0007669"/>
    <property type="project" value="TreeGrafter"/>
</dbReference>
<dbReference type="Pfam" id="PF00107">
    <property type="entry name" value="ADH_zinc_N"/>
    <property type="match status" value="1"/>
</dbReference>
<dbReference type="Pfam" id="PF00109">
    <property type="entry name" value="ketoacyl-synt"/>
    <property type="match status" value="1"/>
</dbReference>
<proteinExistence type="predicted"/>
<dbReference type="SMART" id="SM00825">
    <property type="entry name" value="PKS_KS"/>
    <property type="match status" value="1"/>
</dbReference>
<dbReference type="GO" id="GO:0004315">
    <property type="term" value="F:3-oxoacyl-[acyl-carrier-protein] synthase activity"/>
    <property type="evidence" value="ECO:0007669"/>
    <property type="project" value="InterPro"/>
</dbReference>
<dbReference type="Gene3D" id="3.30.70.3290">
    <property type="match status" value="1"/>
</dbReference>
<dbReference type="SMART" id="SM00827">
    <property type="entry name" value="PKS_AT"/>
    <property type="match status" value="1"/>
</dbReference>
<dbReference type="SMART" id="SM00829">
    <property type="entry name" value="PKS_ER"/>
    <property type="match status" value="1"/>
</dbReference>
<dbReference type="InterPro" id="IPR014043">
    <property type="entry name" value="Acyl_transferase_dom"/>
</dbReference>
<dbReference type="Gene3D" id="3.40.366.10">
    <property type="entry name" value="Malonyl-Coenzyme A Acyl Carrier Protein, domain 2"/>
    <property type="match status" value="1"/>
</dbReference>
<dbReference type="InterPro" id="IPR016035">
    <property type="entry name" value="Acyl_Trfase/lysoPLipase"/>
</dbReference>
<keyword evidence="4" id="KW-0521">NADP</keyword>
<dbReference type="SMART" id="SM00826">
    <property type="entry name" value="PKS_DH"/>
    <property type="match status" value="1"/>
</dbReference>
<dbReference type="CDD" id="cd05195">
    <property type="entry name" value="enoyl_red"/>
    <property type="match status" value="1"/>
</dbReference>
<evidence type="ECO:0000256" key="3">
    <source>
        <dbReference type="ARBA" id="ARBA00022679"/>
    </source>
</evidence>
<feature type="region of interest" description="N-terminal hotdog fold" evidence="7">
    <location>
        <begin position="1013"/>
        <end position="1139"/>
    </location>
</feature>
<dbReference type="InterPro" id="IPR013154">
    <property type="entry name" value="ADH-like_N"/>
</dbReference>
<dbReference type="PROSITE" id="PS52004">
    <property type="entry name" value="KS3_2"/>
    <property type="match status" value="1"/>
</dbReference>
<keyword evidence="6" id="KW-0012">Acyltransferase</keyword>
<evidence type="ECO:0000256" key="5">
    <source>
        <dbReference type="ARBA" id="ARBA00023268"/>
    </source>
</evidence>
<dbReference type="PANTHER" id="PTHR43775:SF37">
    <property type="entry name" value="SI:DKEY-61P9.11"/>
    <property type="match status" value="1"/>
</dbReference>